<dbReference type="InParanoid" id="A0A0C3CB65"/>
<dbReference type="HOGENOM" id="CLU_517862_0_0_1"/>
<keyword evidence="1" id="KW-1133">Transmembrane helix</keyword>
<feature type="transmembrane region" description="Helical" evidence="1">
    <location>
        <begin position="140"/>
        <end position="160"/>
    </location>
</feature>
<accession>A0A0C3CB65</accession>
<keyword evidence="1" id="KW-0812">Transmembrane</keyword>
<feature type="transmembrane region" description="Helical" evidence="1">
    <location>
        <begin position="198"/>
        <end position="218"/>
    </location>
</feature>
<keyword evidence="4" id="KW-1185">Reference proteome</keyword>
<sequence length="590" mass="61612">MSMASLLHISLLLPFVLFALLLSFIGRANGTPLSAGNGVIHAIKPTCISLQGDITSCNVGINSVPPLVTLDGGYQWLTVEPTTTTESGSTLTTNEAVWTATQTSYLDIKPITTTVTNGAITVSTSTQYVSFITTTTAPAGAAPTALIAAVVIAPVLVVALQPVVDNASGKTAEAIGLEIVTILAKSGFVLTVDDATQLGAVILTAGLVAPVTAGAYLYKSFPLKPYLGNINITPNRPSKTTPSLLTSSPTTSPVKTVTAIGDRPYSDYQDYDFGLTASGPTPTSDDFATSTPSATAKCNQSNAGVDVVVFNALANKFCTGLDLSKSSSTTIEGNATGLQNTYGSSIFFNFSQTANTCALGCNASYAKIVTSCEFNSHTIYGAGSLQDSCGTFAMSISAAPPKTTATPCIKVTLDNCIYQYETLSAGQPCPTIPVLPASCTQTTSIPALLQPPPTPTPSPPTLQAQQCYGANDFGRHMDINGDQQSSDVHDFCSKYDRTFTSASAPIKANGQSIIGVEPYHYTVSWIDNCVTMATQQSMSQPLGPDNPTVNCISLLTEDWRNCNNGGAGGYRDAGCLRYNFAATQDQNQIP</sequence>
<keyword evidence="2" id="KW-0732">Signal</keyword>
<feature type="signal peptide" evidence="2">
    <location>
        <begin position="1"/>
        <end position="30"/>
    </location>
</feature>
<reference evidence="3 4" key="1">
    <citation type="submission" date="2014-04" db="EMBL/GenBank/DDBJ databases">
        <authorList>
            <consortium name="DOE Joint Genome Institute"/>
            <person name="Kuo A."/>
            <person name="Martino E."/>
            <person name="Perotto S."/>
            <person name="Kohler A."/>
            <person name="Nagy L.G."/>
            <person name="Floudas D."/>
            <person name="Copeland A."/>
            <person name="Barry K.W."/>
            <person name="Cichocki N."/>
            <person name="Veneault-Fourrey C."/>
            <person name="LaButti K."/>
            <person name="Lindquist E.A."/>
            <person name="Lipzen A."/>
            <person name="Lundell T."/>
            <person name="Morin E."/>
            <person name="Murat C."/>
            <person name="Sun H."/>
            <person name="Tunlid A."/>
            <person name="Henrissat B."/>
            <person name="Grigoriev I.V."/>
            <person name="Hibbett D.S."/>
            <person name="Martin F."/>
            <person name="Nordberg H.P."/>
            <person name="Cantor M.N."/>
            <person name="Hua S.X."/>
        </authorList>
    </citation>
    <scope>NUCLEOTIDE SEQUENCE [LARGE SCALE GENOMIC DNA]</scope>
    <source>
        <strain evidence="3 4">Zn</strain>
    </source>
</reference>
<dbReference type="AlphaFoldDB" id="A0A0C3CB65"/>
<dbReference type="EMBL" id="KN832885">
    <property type="protein sequence ID" value="KIM96138.1"/>
    <property type="molecule type" value="Genomic_DNA"/>
</dbReference>
<keyword evidence="1" id="KW-0472">Membrane</keyword>
<evidence type="ECO:0000313" key="4">
    <source>
        <dbReference type="Proteomes" id="UP000054321"/>
    </source>
</evidence>
<protein>
    <submittedName>
        <fullName evidence="3">Uncharacterized protein</fullName>
    </submittedName>
</protein>
<reference evidence="4" key="2">
    <citation type="submission" date="2015-01" db="EMBL/GenBank/DDBJ databases">
        <title>Evolutionary Origins and Diversification of the Mycorrhizal Mutualists.</title>
        <authorList>
            <consortium name="DOE Joint Genome Institute"/>
            <consortium name="Mycorrhizal Genomics Consortium"/>
            <person name="Kohler A."/>
            <person name="Kuo A."/>
            <person name="Nagy L.G."/>
            <person name="Floudas D."/>
            <person name="Copeland A."/>
            <person name="Barry K.W."/>
            <person name="Cichocki N."/>
            <person name="Veneault-Fourrey C."/>
            <person name="LaButti K."/>
            <person name="Lindquist E.A."/>
            <person name="Lipzen A."/>
            <person name="Lundell T."/>
            <person name="Morin E."/>
            <person name="Murat C."/>
            <person name="Riley R."/>
            <person name="Ohm R."/>
            <person name="Sun H."/>
            <person name="Tunlid A."/>
            <person name="Henrissat B."/>
            <person name="Grigoriev I.V."/>
            <person name="Hibbett D.S."/>
            <person name="Martin F."/>
        </authorList>
    </citation>
    <scope>NUCLEOTIDE SEQUENCE [LARGE SCALE GENOMIC DNA]</scope>
    <source>
        <strain evidence="4">Zn</strain>
    </source>
</reference>
<dbReference type="OrthoDB" id="3533338at2759"/>
<feature type="chain" id="PRO_5002162422" evidence="2">
    <location>
        <begin position="31"/>
        <end position="590"/>
    </location>
</feature>
<feature type="transmembrane region" description="Helical" evidence="1">
    <location>
        <begin position="172"/>
        <end position="192"/>
    </location>
</feature>
<proteinExistence type="predicted"/>
<evidence type="ECO:0000313" key="3">
    <source>
        <dbReference type="EMBL" id="KIM96138.1"/>
    </source>
</evidence>
<name>A0A0C3CB65_OIDMZ</name>
<gene>
    <name evidence="3" type="ORF">OIDMADRAFT_59212</name>
</gene>
<evidence type="ECO:0000256" key="1">
    <source>
        <dbReference type="SAM" id="Phobius"/>
    </source>
</evidence>
<dbReference type="STRING" id="913774.A0A0C3CB65"/>
<organism evidence="3 4">
    <name type="scientific">Oidiodendron maius (strain Zn)</name>
    <dbReference type="NCBI Taxonomy" id="913774"/>
    <lineage>
        <taxon>Eukaryota</taxon>
        <taxon>Fungi</taxon>
        <taxon>Dikarya</taxon>
        <taxon>Ascomycota</taxon>
        <taxon>Pezizomycotina</taxon>
        <taxon>Leotiomycetes</taxon>
        <taxon>Leotiomycetes incertae sedis</taxon>
        <taxon>Myxotrichaceae</taxon>
        <taxon>Oidiodendron</taxon>
    </lineage>
</organism>
<dbReference type="Proteomes" id="UP000054321">
    <property type="component" value="Unassembled WGS sequence"/>
</dbReference>
<evidence type="ECO:0000256" key="2">
    <source>
        <dbReference type="SAM" id="SignalP"/>
    </source>
</evidence>